<feature type="transmembrane region" description="Helical" evidence="7">
    <location>
        <begin position="391"/>
        <end position="412"/>
    </location>
</feature>
<evidence type="ECO:0000259" key="8">
    <source>
        <dbReference type="Pfam" id="PF06808"/>
    </source>
</evidence>
<organism evidence="9 10">
    <name type="scientific">Bacillus timonensis</name>
    <dbReference type="NCBI Taxonomy" id="1033734"/>
    <lineage>
        <taxon>Bacteria</taxon>
        <taxon>Bacillati</taxon>
        <taxon>Bacillota</taxon>
        <taxon>Bacilli</taxon>
        <taxon>Bacillales</taxon>
        <taxon>Bacillaceae</taxon>
        <taxon>Bacillus</taxon>
    </lineage>
</organism>
<name>A0A4S3PM91_9BACI</name>
<keyword evidence="6 7" id="KW-0472">Membrane</keyword>
<evidence type="ECO:0000256" key="2">
    <source>
        <dbReference type="ARBA" id="ARBA00022475"/>
    </source>
</evidence>
<proteinExistence type="predicted"/>
<keyword evidence="5 7" id="KW-1133">Transmembrane helix</keyword>
<feature type="transmembrane region" description="Helical" evidence="7">
    <location>
        <begin position="80"/>
        <end position="104"/>
    </location>
</feature>
<evidence type="ECO:0000256" key="1">
    <source>
        <dbReference type="ARBA" id="ARBA00004429"/>
    </source>
</evidence>
<comment type="subcellular location">
    <subcellularLocation>
        <location evidence="1">Cell inner membrane</location>
        <topology evidence="1">Multi-pass membrane protein</topology>
    </subcellularLocation>
</comment>
<keyword evidence="3" id="KW-0997">Cell inner membrane</keyword>
<feature type="transmembrane region" description="Helical" evidence="7">
    <location>
        <begin position="47"/>
        <end position="68"/>
    </location>
</feature>
<accession>A0A4S3PM91</accession>
<dbReference type="NCBIfam" id="TIGR00786">
    <property type="entry name" value="dctM"/>
    <property type="match status" value="1"/>
</dbReference>
<comment type="caution">
    <text evidence="9">The sequence shown here is derived from an EMBL/GenBank/DDBJ whole genome shotgun (WGS) entry which is preliminary data.</text>
</comment>
<dbReference type="InterPro" id="IPR004681">
    <property type="entry name" value="TRAP_DctM"/>
</dbReference>
<feature type="transmembrane region" description="Helical" evidence="7">
    <location>
        <begin position="311"/>
        <end position="329"/>
    </location>
</feature>
<dbReference type="PIRSF" id="PIRSF006066">
    <property type="entry name" value="HI0050"/>
    <property type="match status" value="1"/>
</dbReference>
<feature type="transmembrane region" description="Helical" evidence="7">
    <location>
        <begin position="139"/>
        <end position="163"/>
    </location>
</feature>
<dbReference type="Proteomes" id="UP000306477">
    <property type="component" value="Unassembled WGS sequence"/>
</dbReference>
<gene>
    <name evidence="9" type="ORF">E1I69_18475</name>
</gene>
<evidence type="ECO:0000256" key="5">
    <source>
        <dbReference type="ARBA" id="ARBA00022989"/>
    </source>
</evidence>
<feature type="transmembrane region" description="Helical" evidence="7">
    <location>
        <begin position="169"/>
        <end position="191"/>
    </location>
</feature>
<sequence length="425" mass="45547">MGPILLFVSFFLFLLLSVPVAISIGLSSAFMVFMDGTPPTVIIQRLFTTIDSFTLLAVPFFILAGGLMEKGGISKRIVDFSYSLVSSMTGGLGMVSVLACMFFASISGSGVATVAAIGTIMIPAMVAKGYDKGFASSTVAASGELGVVIPPSIPLILFGVATGVSIKDLFFAGIIPGVMIGFTFMILVYVVSKINNYSGERSYSWKEKLVSFKDAILALLMPFIILGGIYSGYFTPTESAVVACVYALIIGLFVYKELKWKELPKVFYEAALTSSVILVIIAMAGLFGWILTSDGVPQAVATWFSGISNNPIIFLLIINLLLFIVGMFFDSGAAILILAPILVPVAISYGIDPVHFGIVMIVNLAMGMITPPFGVNLFMVSQVANIRMEQLLKYSALFIGVMIANILILSYIPSISMWLPELFSK</sequence>
<dbReference type="EMBL" id="SLUB01000045">
    <property type="protein sequence ID" value="THE10508.1"/>
    <property type="molecule type" value="Genomic_DNA"/>
</dbReference>
<dbReference type="GO" id="GO:0022857">
    <property type="term" value="F:transmembrane transporter activity"/>
    <property type="evidence" value="ECO:0007669"/>
    <property type="project" value="TreeGrafter"/>
</dbReference>
<dbReference type="RefSeq" id="WP_136381041.1">
    <property type="nucleotide sequence ID" value="NZ_SLUB01000045.1"/>
</dbReference>
<dbReference type="InterPro" id="IPR010656">
    <property type="entry name" value="DctM"/>
</dbReference>
<dbReference type="PANTHER" id="PTHR33362">
    <property type="entry name" value="SIALIC ACID TRAP TRANSPORTER PERMEASE PROTEIN SIAT-RELATED"/>
    <property type="match status" value="1"/>
</dbReference>
<feature type="transmembrane region" description="Helical" evidence="7">
    <location>
        <begin position="334"/>
        <end position="351"/>
    </location>
</feature>
<evidence type="ECO:0000256" key="6">
    <source>
        <dbReference type="ARBA" id="ARBA00023136"/>
    </source>
</evidence>
<feature type="transmembrane region" description="Helical" evidence="7">
    <location>
        <begin position="357"/>
        <end position="379"/>
    </location>
</feature>
<keyword evidence="2" id="KW-1003">Cell membrane</keyword>
<dbReference type="PANTHER" id="PTHR33362:SF3">
    <property type="entry name" value="SIALIC ACID TRAP TRANSPORTER PERMEASE PROTEIN SIAT"/>
    <property type="match status" value="1"/>
</dbReference>
<feature type="domain" description="TRAP C4-dicarboxylate transport system permease DctM subunit" evidence="8">
    <location>
        <begin position="7"/>
        <end position="414"/>
    </location>
</feature>
<dbReference type="AlphaFoldDB" id="A0A4S3PM91"/>
<dbReference type="GO" id="GO:0005886">
    <property type="term" value="C:plasma membrane"/>
    <property type="evidence" value="ECO:0007669"/>
    <property type="project" value="UniProtKB-SubCell"/>
</dbReference>
<evidence type="ECO:0000313" key="9">
    <source>
        <dbReference type="EMBL" id="THE10508.1"/>
    </source>
</evidence>
<feature type="transmembrane region" description="Helical" evidence="7">
    <location>
        <begin position="212"/>
        <end position="233"/>
    </location>
</feature>
<reference evidence="9 10" key="1">
    <citation type="journal article" date="2019" name="Indoor Air">
        <title>Impacts of indoor surface finishes on bacterial viability.</title>
        <authorList>
            <person name="Hu J."/>
            <person name="Maamar S.B."/>
            <person name="Glawe A.J."/>
            <person name="Gottel N."/>
            <person name="Gilbert J.A."/>
            <person name="Hartmann E.M."/>
        </authorList>
    </citation>
    <scope>NUCLEOTIDE SEQUENCE [LARGE SCALE GENOMIC DNA]</scope>
    <source>
        <strain evidence="9 10">AF060A6</strain>
    </source>
</reference>
<evidence type="ECO:0000313" key="10">
    <source>
        <dbReference type="Proteomes" id="UP000306477"/>
    </source>
</evidence>
<protein>
    <submittedName>
        <fullName evidence="9">TRAP transporter large permease</fullName>
    </submittedName>
</protein>
<dbReference type="OrthoDB" id="9785600at2"/>
<feature type="transmembrane region" description="Helical" evidence="7">
    <location>
        <begin position="110"/>
        <end position="127"/>
    </location>
</feature>
<dbReference type="Pfam" id="PF06808">
    <property type="entry name" value="DctM"/>
    <property type="match status" value="1"/>
</dbReference>
<evidence type="ECO:0000256" key="7">
    <source>
        <dbReference type="SAM" id="Phobius"/>
    </source>
</evidence>
<feature type="transmembrane region" description="Helical" evidence="7">
    <location>
        <begin position="267"/>
        <end position="291"/>
    </location>
</feature>
<evidence type="ECO:0000256" key="3">
    <source>
        <dbReference type="ARBA" id="ARBA00022519"/>
    </source>
</evidence>
<keyword evidence="4 7" id="KW-0812">Transmembrane</keyword>
<evidence type="ECO:0000256" key="4">
    <source>
        <dbReference type="ARBA" id="ARBA00022692"/>
    </source>
</evidence>
<keyword evidence="10" id="KW-1185">Reference proteome</keyword>
<feature type="transmembrane region" description="Helical" evidence="7">
    <location>
        <begin position="239"/>
        <end position="255"/>
    </location>
</feature>